<dbReference type="OrthoDB" id="5904428at2759"/>
<protein>
    <submittedName>
        <fullName evidence="1">Uncharacterized protein</fullName>
    </submittedName>
</protein>
<feature type="non-terminal residue" evidence="1">
    <location>
        <position position="1"/>
    </location>
</feature>
<proteinExistence type="predicted"/>
<evidence type="ECO:0000313" key="1">
    <source>
        <dbReference type="EMBL" id="RCN46477.1"/>
    </source>
</evidence>
<evidence type="ECO:0000313" key="2">
    <source>
        <dbReference type="Proteomes" id="UP000252519"/>
    </source>
</evidence>
<organism evidence="1 2">
    <name type="scientific">Ancylostoma caninum</name>
    <name type="common">Dog hookworm</name>
    <dbReference type="NCBI Taxonomy" id="29170"/>
    <lineage>
        <taxon>Eukaryota</taxon>
        <taxon>Metazoa</taxon>
        <taxon>Ecdysozoa</taxon>
        <taxon>Nematoda</taxon>
        <taxon>Chromadorea</taxon>
        <taxon>Rhabditida</taxon>
        <taxon>Rhabditina</taxon>
        <taxon>Rhabditomorpha</taxon>
        <taxon>Strongyloidea</taxon>
        <taxon>Ancylostomatidae</taxon>
        <taxon>Ancylostomatinae</taxon>
        <taxon>Ancylostoma</taxon>
    </lineage>
</organism>
<comment type="caution">
    <text evidence="1">The sequence shown here is derived from an EMBL/GenBank/DDBJ whole genome shotgun (WGS) entry which is preliminary data.</text>
</comment>
<reference evidence="1 2" key="1">
    <citation type="submission" date="2014-10" db="EMBL/GenBank/DDBJ databases">
        <title>Draft genome of the hookworm Ancylostoma caninum.</title>
        <authorList>
            <person name="Mitreva M."/>
        </authorList>
    </citation>
    <scope>NUCLEOTIDE SEQUENCE [LARGE SCALE GENOMIC DNA]</scope>
    <source>
        <strain evidence="1 2">Baltimore</strain>
    </source>
</reference>
<dbReference type="Proteomes" id="UP000252519">
    <property type="component" value="Unassembled WGS sequence"/>
</dbReference>
<sequence length="183" mass="21387">LQKTEHRQVRNKPRVILQFSSEENRYLVSSFLAHYDEYYGHHSSEATRSALRSIKIGFLEKWAEDLSVLRNRKRTSLQVLQKMKKNINIANHYIKALKKYQAGEISQLPPLQSYLEPLVAKFLEEDQHLHSQGLSRNFCDDFNELWPMDAYPPLDDVDGPLVSGSVDDDIFMILQMCKRWSFG</sequence>
<accession>A0A368GU35</accession>
<gene>
    <name evidence="1" type="ORF">ANCCAN_07470</name>
</gene>
<dbReference type="EMBL" id="JOJR01000078">
    <property type="protein sequence ID" value="RCN46477.1"/>
    <property type="molecule type" value="Genomic_DNA"/>
</dbReference>
<dbReference type="AlphaFoldDB" id="A0A368GU35"/>
<keyword evidence="2" id="KW-1185">Reference proteome</keyword>
<name>A0A368GU35_ANCCA</name>